<feature type="non-terminal residue" evidence="1">
    <location>
        <position position="1"/>
    </location>
</feature>
<reference evidence="1 2" key="1">
    <citation type="journal article" date="2020" name="Microorganisms">
        <title>Reliable Identification of Environmental Pseudomonas Isolates Using the rpoD Gene.</title>
        <authorList>
            <consortium name="The Broad Institute Genome Sequencing Platform"/>
            <person name="Girard L."/>
            <person name="Lood C."/>
            <person name="Rokni-Zadeh H."/>
            <person name="van Noort V."/>
            <person name="Lavigne R."/>
            <person name="De Mot R."/>
        </authorList>
    </citation>
    <scope>NUCLEOTIDE SEQUENCE [LARGE SCALE GENOMIC DNA]</scope>
    <source>
        <strain evidence="1 2">RW1P2</strain>
    </source>
</reference>
<sequence length="177" mass="20061">ITLVDHFPPQPIYDNGAWYEVFNGLFRRTTPARYDHSTLLDLRAETLQRHIEAMDFHSGYKASLDTYWHQHLSDYRLCCKLNFIAACNKQVAEGSLSDAARKLAWRAADLIPRGKGLRLSTLSIYGYAATDLLYINDTKTDLTLLYAPGNSSPLLEFASEDLLKDWVGQQCKGADTR</sequence>
<feature type="non-terminal residue" evidence="1">
    <location>
        <position position="177"/>
    </location>
</feature>
<comment type="caution">
    <text evidence="1">The sequence shown here is derived from an EMBL/GenBank/DDBJ whole genome shotgun (WGS) entry which is preliminary data.</text>
</comment>
<accession>A0ACC5UVH6</accession>
<evidence type="ECO:0000313" key="1">
    <source>
        <dbReference type="EMBL" id="MBV4518415.1"/>
    </source>
</evidence>
<gene>
    <name evidence="1" type="ORF">HU758_024950</name>
</gene>
<dbReference type="EMBL" id="JABWSB020000041">
    <property type="protein sequence ID" value="MBV4518415.1"/>
    <property type="molecule type" value="Genomic_DNA"/>
</dbReference>
<protein>
    <submittedName>
        <fullName evidence="1">Mannosyltransferase</fullName>
    </submittedName>
</protein>
<keyword evidence="1" id="KW-0808">Transferase</keyword>
<dbReference type="Proteomes" id="UP000624243">
    <property type="component" value="Unassembled WGS sequence"/>
</dbReference>
<organism evidence="1 2">
    <name type="scientific">Pseudomonas kurunegalensis</name>
    <dbReference type="NCBI Taxonomy" id="485880"/>
    <lineage>
        <taxon>Bacteria</taxon>
        <taxon>Pseudomonadati</taxon>
        <taxon>Pseudomonadota</taxon>
        <taxon>Gammaproteobacteria</taxon>
        <taxon>Pseudomonadales</taxon>
        <taxon>Pseudomonadaceae</taxon>
        <taxon>Pseudomonas</taxon>
    </lineage>
</organism>
<keyword evidence="2" id="KW-1185">Reference proteome</keyword>
<name>A0ACC5UVH6_9PSED</name>
<proteinExistence type="predicted"/>
<evidence type="ECO:0000313" key="2">
    <source>
        <dbReference type="Proteomes" id="UP000624243"/>
    </source>
</evidence>
<keyword evidence="1" id="KW-0328">Glycosyltransferase</keyword>